<feature type="compositionally biased region" description="Basic and acidic residues" evidence="5">
    <location>
        <begin position="712"/>
        <end position="721"/>
    </location>
</feature>
<dbReference type="AlphaFoldDB" id="A0A0Q3NW22"/>
<proteinExistence type="predicted"/>
<feature type="compositionally biased region" description="Basic residues" evidence="5">
    <location>
        <begin position="749"/>
        <end position="761"/>
    </location>
</feature>
<dbReference type="InterPro" id="IPR009057">
    <property type="entry name" value="Homeodomain-like_sf"/>
</dbReference>
<name>A0A0Q3NW22_BRADI</name>
<evidence type="ECO:0000259" key="6">
    <source>
        <dbReference type="PROSITE" id="PS51293"/>
    </source>
</evidence>
<dbReference type="GO" id="GO:0003714">
    <property type="term" value="F:transcription corepressor activity"/>
    <property type="evidence" value="ECO:0000318"/>
    <property type="project" value="GO_Central"/>
</dbReference>
<feature type="domain" description="SANT" evidence="6">
    <location>
        <begin position="152"/>
        <end position="201"/>
    </location>
</feature>
<dbReference type="InterPro" id="IPR057712">
    <property type="entry name" value="DUF7952"/>
</dbReference>
<dbReference type="PROSITE" id="PS51293">
    <property type="entry name" value="SANT"/>
    <property type="match status" value="1"/>
</dbReference>
<reference evidence="8" key="3">
    <citation type="submission" date="2018-08" db="UniProtKB">
        <authorList>
            <consortium name="EnsemblPlants"/>
        </authorList>
    </citation>
    <scope>IDENTIFICATION</scope>
    <source>
        <strain evidence="8">cv. Bd21</strain>
    </source>
</reference>
<sequence>MEDKMETLQIENNGGDQISLEAVHASDVIHDDPPIAPRIGSEHQAEIPNLATEDERCQLMASSLYSCKFDGYDYPSVIGKAIPIISGSNPPSEVNKKEDKFQTLHSLETESRTSSVSNQVYDGVCSDLFTDRQMVYQRESAQFASLPGLCASVWNDLEEQCFLLGLHIFGKDFSLLSKFVGSKSVRDMLPYYYGRFYKGDAHNRWSHCRKTRSTRCILGKSIFTGRRQQELISRLKSKIPKEAHNSLVQALKSLSDGLTSLEKCVFTLKSIVGPEAFVEVVGIGSGKHDLTGFVQDTSKKTKALSVCTKMPKGINCSTLAREDIIKFLTGDFRISKAKSNELFWEAVWPRLLAREWHSEQPKDIRTAKSCLVFLVPGIKKFSREKLTKGTHYYDSITDVLKKVAADPTLLELESDGIDNGTTVQRNGQATSKEDPVNSDQELLMFTIIDTTLVEGEEPFKVRALRRLPGDENVNFGTKNRSDYVLSGSSSQEQDSGDRSSDDQEYHGQVTACVNDIEMESVYHTAKESCADLLENRGAATCSVFAVNGHCSDDQHSEISNGNGDQIDLTCFSGLGTKTDRHVYLSPKRRRFSRCSNDQTSQFSFSSPNDEGLGKDKLKPLSTSSEPTVVDLGIGGCSQTRGLASCSTKVNSCEEITNVVKSTSNGESLGKRNVPNINDDESLEGKFDTVTEEGTQVSRLVDLNKLQTAPTGNHDHLLRNEDGPSSISSSEIVPDVLEATGKPDVAVQKSPRRHGTRNRSLSRKALEAFSVGDPGGAKRKGDSHSLMTRRPPKRTRKSEQPVDAEGDGFHNERS</sequence>
<evidence type="ECO:0000313" key="8">
    <source>
        <dbReference type="EnsemblPlants" id="KQK21718"/>
    </source>
</evidence>
<dbReference type="SUPFAM" id="SSF46689">
    <property type="entry name" value="Homeodomain-like"/>
    <property type="match status" value="1"/>
</dbReference>
<evidence type="ECO:0000256" key="1">
    <source>
        <dbReference type="ARBA" id="ARBA00004123"/>
    </source>
</evidence>
<keyword evidence="4" id="KW-0539">Nucleus</keyword>
<evidence type="ECO:0000313" key="7">
    <source>
        <dbReference type="EMBL" id="KQK21718.1"/>
    </source>
</evidence>
<evidence type="ECO:0000256" key="2">
    <source>
        <dbReference type="ARBA" id="ARBA00023015"/>
    </source>
</evidence>
<gene>
    <name evidence="8" type="primary">LOC100831208</name>
    <name evidence="7" type="ORF">BRADI_1g62600v3</name>
</gene>
<accession>A0A0Q3NW22</accession>
<feature type="compositionally biased region" description="Polar residues" evidence="5">
    <location>
        <begin position="597"/>
        <end position="608"/>
    </location>
</feature>
<evidence type="ECO:0000256" key="4">
    <source>
        <dbReference type="ARBA" id="ARBA00023242"/>
    </source>
</evidence>
<keyword evidence="9" id="KW-1185">Reference proteome</keyword>
<keyword evidence="2" id="KW-0805">Transcription regulation</keyword>
<protein>
    <recommendedName>
        <fullName evidence="6">SANT domain-containing protein</fullName>
    </recommendedName>
</protein>
<feature type="region of interest" description="Disordered" evidence="5">
    <location>
        <begin position="414"/>
        <end position="436"/>
    </location>
</feature>
<reference evidence="7 8" key="1">
    <citation type="journal article" date="2010" name="Nature">
        <title>Genome sequencing and analysis of the model grass Brachypodium distachyon.</title>
        <authorList>
            <consortium name="International Brachypodium Initiative"/>
        </authorList>
    </citation>
    <scope>NUCLEOTIDE SEQUENCE [LARGE SCALE GENOMIC DNA]</scope>
    <source>
        <strain evidence="7">Bd21</strain>
        <strain evidence="8">cv. Bd21</strain>
    </source>
</reference>
<feature type="compositionally biased region" description="Polar residues" evidence="5">
    <location>
        <begin position="419"/>
        <end position="430"/>
    </location>
</feature>
<dbReference type="InterPro" id="IPR017884">
    <property type="entry name" value="SANT_dom"/>
</dbReference>
<feature type="region of interest" description="Disordered" evidence="5">
    <location>
        <begin position="706"/>
        <end position="813"/>
    </location>
</feature>
<feature type="region of interest" description="Disordered" evidence="5">
    <location>
        <begin position="597"/>
        <end position="624"/>
    </location>
</feature>
<dbReference type="PANTHER" id="PTHR13859:SF23">
    <property type="entry name" value="SANT DOMAIN-CONTAINING PROTEIN"/>
    <property type="match status" value="1"/>
</dbReference>
<feature type="region of interest" description="Disordered" evidence="5">
    <location>
        <begin position="478"/>
        <end position="505"/>
    </location>
</feature>
<evidence type="ECO:0000256" key="3">
    <source>
        <dbReference type="ARBA" id="ARBA00023163"/>
    </source>
</evidence>
<evidence type="ECO:0000313" key="9">
    <source>
        <dbReference type="Proteomes" id="UP000008810"/>
    </source>
</evidence>
<organism evidence="7">
    <name type="scientific">Brachypodium distachyon</name>
    <name type="common">Purple false brome</name>
    <name type="synonym">Trachynia distachya</name>
    <dbReference type="NCBI Taxonomy" id="15368"/>
    <lineage>
        <taxon>Eukaryota</taxon>
        <taxon>Viridiplantae</taxon>
        <taxon>Streptophyta</taxon>
        <taxon>Embryophyta</taxon>
        <taxon>Tracheophyta</taxon>
        <taxon>Spermatophyta</taxon>
        <taxon>Magnoliopsida</taxon>
        <taxon>Liliopsida</taxon>
        <taxon>Poales</taxon>
        <taxon>Poaceae</taxon>
        <taxon>BOP clade</taxon>
        <taxon>Pooideae</taxon>
        <taxon>Stipodae</taxon>
        <taxon>Brachypodieae</taxon>
        <taxon>Brachypodium</taxon>
    </lineage>
</organism>
<dbReference type="InterPro" id="IPR056067">
    <property type="entry name" value="DUF7650"/>
</dbReference>
<dbReference type="PANTHER" id="PTHR13859">
    <property type="entry name" value="ATROPHIN-RELATED"/>
    <property type="match status" value="1"/>
</dbReference>
<keyword evidence="3" id="KW-0804">Transcription</keyword>
<dbReference type="GO" id="GO:0005634">
    <property type="term" value="C:nucleus"/>
    <property type="evidence" value="ECO:0000318"/>
    <property type="project" value="GO_Central"/>
</dbReference>
<evidence type="ECO:0000256" key="5">
    <source>
        <dbReference type="SAM" id="MobiDB-lite"/>
    </source>
</evidence>
<feature type="compositionally biased region" description="Basic and acidic residues" evidence="5">
    <location>
        <begin position="495"/>
        <end position="505"/>
    </location>
</feature>
<dbReference type="Gramene" id="KQK21718">
    <property type="protein sequence ID" value="KQK21718"/>
    <property type="gene ID" value="BRADI_1g62600v3"/>
</dbReference>
<dbReference type="Gene3D" id="1.10.10.60">
    <property type="entry name" value="Homeodomain-like"/>
    <property type="match status" value="1"/>
</dbReference>
<dbReference type="EnsemblPlants" id="KQK21718">
    <property type="protein sequence ID" value="KQK21718"/>
    <property type="gene ID" value="BRADI_1g62600v3"/>
</dbReference>
<dbReference type="ExpressionAtlas" id="A0A0Q3NW22">
    <property type="expression patterns" value="baseline"/>
</dbReference>
<comment type="subcellular location">
    <subcellularLocation>
        <location evidence="1">Nucleus</location>
    </subcellularLocation>
</comment>
<dbReference type="EMBL" id="CM000880">
    <property type="protein sequence ID" value="KQK21718.1"/>
    <property type="molecule type" value="Genomic_DNA"/>
</dbReference>
<dbReference type="Pfam" id="PF25826">
    <property type="entry name" value="DUF7952"/>
    <property type="match status" value="1"/>
</dbReference>
<reference evidence="7" key="2">
    <citation type="submission" date="2017-06" db="EMBL/GenBank/DDBJ databases">
        <title>WGS assembly of Brachypodium distachyon.</title>
        <authorList>
            <consortium name="The International Brachypodium Initiative"/>
            <person name="Lucas S."/>
            <person name="Harmon-Smith M."/>
            <person name="Lail K."/>
            <person name="Tice H."/>
            <person name="Grimwood J."/>
            <person name="Bruce D."/>
            <person name="Barry K."/>
            <person name="Shu S."/>
            <person name="Lindquist E."/>
            <person name="Wang M."/>
            <person name="Pitluck S."/>
            <person name="Vogel J.P."/>
            <person name="Garvin D.F."/>
            <person name="Mockler T.C."/>
            <person name="Schmutz J."/>
            <person name="Rokhsar D."/>
            <person name="Bevan M.W."/>
        </authorList>
    </citation>
    <scope>NUCLEOTIDE SEQUENCE</scope>
    <source>
        <strain evidence="7">Bd21</strain>
    </source>
</reference>
<dbReference type="Pfam" id="PF24662">
    <property type="entry name" value="DUF7650"/>
    <property type="match status" value="1"/>
</dbReference>
<dbReference type="OrthoDB" id="1939398at2759"/>
<dbReference type="STRING" id="15368.A0A0Q3NW22"/>
<dbReference type="Proteomes" id="UP000008810">
    <property type="component" value="Chromosome 1"/>
</dbReference>